<reference evidence="2 3" key="1">
    <citation type="journal article" date="2018" name="Sci. Rep.">
        <title>Comparative analysis of the Pocillopora damicornis genome highlights role of immune system in coral evolution.</title>
        <authorList>
            <person name="Cunning R."/>
            <person name="Bay R.A."/>
            <person name="Gillette P."/>
            <person name="Baker A.C."/>
            <person name="Traylor-Knowles N."/>
        </authorList>
    </citation>
    <scope>NUCLEOTIDE SEQUENCE [LARGE SCALE GENOMIC DNA]</scope>
    <source>
        <strain evidence="2">RSMAS</strain>
        <tissue evidence="2">Whole animal</tissue>
    </source>
</reference>
<name>A0A3M6TN43_POCDA</name>
<dbReference type="AlphaFoldDB" id="A0A3M6TN43"/>
<evidence type="ECO:0000313" key="2">
    <source>
        <dbReference type="EMBL" id="RMX42792.1"/>
    </source>
</evidence>
<evidence type="ECO:0000313" key="3">
    <source>
        <dbReference type="Proteomes" id="UP000275408"/>
    </source>
</evidence>
<evidence type="ECO:0000256" key="1">
    <source>
        <dbReference type="SAM" id="MobiDB-lite"/>
    </source>
</evidence>
<feature type="compositionally biased region" description="Polar residues" evidence="1">
    <location>
        <begin position="7"/>
        <end position="22"/>
    </location>
</feature>
<feature type="non-terminal residue" evidence="2">
    <location>
        <position position="65"/>
    </location>
</feature>
<dbReference type="Proteomes" id="UP000275408">
    <property type="component" value="Unassembled WGS sequence"/>
</dbReference>
<keyword evidence="3" id="KW-1185">Reference proteome</keyword>
<protein>
    <submittedName>
        <fullName evidence="2">Uncharacterized protein</fullName>
    </submittedName>
</protein>
<gene>
    <name evidence="2" type="ORF">pdam_00023824</name>
</gene>
<feature type="region of interest" description="Disordered" evidence="1">
    <location>
        <begin position="1"/>
        <end position="22"/>
    </location>
</feature>
<feature type="non-terminal residue" evidence="2">
    <location>
        <position position="1"/>
    </location>
</feature>
<accession>A0A3M6TN43</accession>
<proteinExistence type="predicted"/>
<comment type="caution">
    <text evidence="2">The sequence shown here is derived from an EMBL/GenBank/DDBJ whole genome shotgun (WGS) entry which is preliminary data.</text>
</comment>
<sequence length="65" mass="7247">DTVGDGISSSPTSSKPHTDQRSVFTFSSLPTLLVMESLRPQHHPSPIPTNVVCLRLVLWWRCSPF</sequence>
<dbReference type="EMBL" id="RCHS01003273">
    <property type="protein sequence ID" value="RMX42792.1"/>
    <property type="molecule type" value="Genomic_DNA"/>
</dbReference>
<organism evidence="2 3">
    <name type="scientific">Pocillopora damicornis</name>
    <name type="common">Cauliflower coral</name>
    <name type="synonym">Millepora damicornis</name>
    <dbReference type="NCBI Taxonomy" id="46731"/>
    <lineage>
        <taxon>Eukaryota</taxon>
        <taxon>Metazoa</taxon>
        <taxon>Cnidaria</taxon>
        <taxon>Anthozoa</taxon>
        <taxon>Hexacorallia</taxon>
        <taxon>Scleractinia</taxon>
        <taxon>Astrocoeniina</taxon>
        <taxon>Pocilloporidae</taxon>
        <taxon>Pocillopora</taxon>
    </lineage>
</organism>